<sequence length="175" mass="20313">MSAEQISIMKLEHSMLFPKRKRKWQFEKRERALLNDGLLGMLSTYYPQFVDHPSKILIFIPRVWYASHVTGRASAIRAIQDWKPVGEVSGLVARNVARSAEAEDVKMAPYFIAAQLYWGINHIRISNSTNRRESRVRFKDSRTISESAVYCPMWSIRLHSRCVLVALRCIQTMKV</sequence>
<accession>A0A195BYQ9</accession>
<keyword evidence="2" id="KW-1185">Reference proteome</keyword>
<dbReference type="EMBL" id="KQ976396">
    <property type="protein sequence ID" value="KYM93066.1"/>
    <property type="molecule type" value="Genomic_DNA"/>
</dbReference>
<name>A0A195BYQ9_9HYME</name>
<evidence type="ECO:0000313" key="2">
    <source>
        <dbReference type="Proteomes" id="UP000078540"/>
    </source>
</evidence>
<protein>
    <submittedName>
        <fullName evidence="1">Uncharacterized protein</fullName>
    </submittedName>
</protein>
<gene>
    <name evidence="1" type="ORF">ALC53_00605</name>
</gene>
<organism evidence="1 2">
    <name type="scientific">Atta colombica</name>
    <dbReference type="NCBI Taxonomy" id="520822"/>
    <lineage>
        <taxon>Eukaryota</taxon>
        <taxon>Metazoa</taxon>
        <taxon>Ecdysozoa</taxon>
        <taxon>Arthropoda</taxon>
        <taxon>Hexapoda</taxon>
        <taxon>Insecta</taxon>
        <taxon>Pterygota</taxon>
        <taxon>Neoptera</taxon>
        <taxon>Endopterygota</taxon>
        <taxon>Hymenoptera</taxon>
        <taxon>Apocrita</taxon>
        <taxon>Aculeata</taxon>
        <taxon>Formicoidea</taxon>
        <taxon>Formicidae</taxon>
        <taxon>Myrmicinae</taxon>
        <taxon>Atta</taxon>
    </lineage>
</organism>
<proteinExistence type="predicted"/>
<reference evidence="1 2" key="1">
    <citation type="submission" date="2015-09" db="EMBL/GenBank/DDBJ databases">
        <title>Atta colombica WGS genome.</title>
        <authorList>
            <person name="Nygaard S."/>
            <person name="Hu H."/>
            <person name="Boomsma J."/>
            <person name="Zhang G."/>
        </authorList>
    </citation>
    <scope>NUCLEOTIDE SEQUENCE [LARGE SCALE GENOMIC DNA]</scope>
    <source>
        <strain evidence="1">Treedump-2</strain>
        <tissue evidence="1">Whole body</tissue>
    </source>
</reference>
<dbReference type="AlphaFoldDB" id="A0A195BYQ9"/>
<dbReference type="Proteomes" id="UP000078540">
    <property type="component" value="Unassembled WGS sequence"/>
</dbReference>
<evidence type="ECO:0000313" key="1">
    <source>
        <dbReference type="EMBL" id="KYM93066.1"/>
    </source>
</evidence>